<organism evidence="6 7">
    <name type="scientific">Pythium insidiosum</name>
    <name type="common">Pythiosis disease agent</name>
    <dbReference type="NCBI Taxonomy" id="114742"/>
    <lineage>
        <taxon>Eukaryota</taxon>
        <taxon>Sar</taxon>
        <taxon>Stramenopiles</taxon>
        <taxon>Oomycota</taxon>
        <taxon>Peronosporomycetes</taxon>
        <taxon>Pythiales</taxon>
        <taxon>Pythiaceae</taxon>
        <taxon>Pythium</taxon>
    </lineage>
</organism>
<evidence type="ECO:0000313" key="7">
    <source>
        <dbReference type="Proteomes" id="UP001209570"/>
    </source>
</evidence>
<evidence type="ECO:0000259" key="5">
    <source>
        <dbReference type="Pfam" id="PF02784"/>
    </source>
</evidence>
<comment type="caution">
    <text evidence="6">The sequence shown here is derived from an EMBL/GenBank/DDBJ whole genome shotgun (WGS) entry which is preliminary data.</text>
</comment>
<feature type="compositionally biased region" description="Basic and acidic residues" evidence="3">
    <location>
        <begin position="17"/>
        <end position="27"/>
    </location>
</feature>
<reference evidence="6" key="1">
    <citation type="submission" date="2021-12" db="EMBL/GenBank/DDBJ databases">
        <title>Prjna785345.</title>
        <authorList>
            <person name="Rujirawat T."/>
            <person name="Krajaejun T."/>
        </authorList>
    </citation>
    <scope>NUCLEOTIDE SEQUENCE</scope>
    <source>
        <strain evidence="6">Pi057C3</strain>
    </source>
</reference>
<dbReference type="InterPro" id="IPR022643">
    <property type="entry name" value="De-COase2_C"/>
</dbReference>
<evidence type="ECO:0000256" key="1">
    <source>
        <dbReference type="ARBA" id="ARBA00001933"/>
    </source>
</evidence>
<dbReference type="Pfam" id="PF02784">
    <property type="entry name" value="Orn_Arg_deC_N"/>
    <property type="match status" value="1"/>
</dbReference>
<feature type="domain" description="Orn/DAP/Arg decarboxylase 2 N-terminal" evidence="5">
    <location>
        <begin position="829"/>
        <end position="1091"/>
    </location>
</feature>
<evidence type="ECO:0000256" key="2">
    <source>
        <dbReference type="ARBA" id="ARBA00022898"/>
    </source>
</evidence>
<keyword evidence="2" id="KW-0663">Pyridoxal phosphate</keyword>
<dbReference type="Gene3D" id="2.40.37.10">
    <property type="entry name" value="Lyase, Ornithine Decarboxylase, Chain A, domain 1"/>
    <property type="match status" value="1"/>
</dbReference>
<feature type="region of interest" description="Disordered" evidence="3">
    <location>
        <begin position="1"/>
        <end position="49"/>
    </location>
</feature>
<dbReference type="SUPFAM" id="SSF50621">
    <property type="entry name" value="Alanine racemase C-terminal domain-like"/>
    <property type="match status" value="1"/>
</dbReference>
<comment type="cofactor">
    <cofactor evidence="1">
        <name>pyridoxal 5'-phosphate</name>
        <dbReference type="ChEBI" id="CHEBI:597326"/>
    </cofactor>
</comment>
<dbReference type="SUPFAM" id="SSF51419">
    <property type="entry name" value="PLP-binding barrel"/>
    <property type="match status" value="1"/>
</dbReference>
<feature type="region of interest" description="Disordered" evidence="3">
    <location>
        <begin position="376"/>
        <end position="403"/>
    </location>
</feature>
<evidence type="ECO:0000313" key="6">
    <source>
        <dbReference type="EMBL" id="KAJ0399596.1"/>
    </source>
</evidence>
<dbReference type="Gene3D" id="3.20.20.10">
    <property type="entry name" value="Alanine racemase"/>
    <property type="match status" value="1"/>
</dbReference>
<dbReference type="GO" id="GO:0009089">
    <property type="term" value="P:lysine biosynthetic process via diaminopimelate"/>
    <property type="evidence" value="ECO:0007669"/>
    <property type="project" value="TreeGrafter"/>
</dbReference>
<dbReference type="PANTHER" id="PTHR43727:SF3">
    <property type="entry name" value="GROUP IV DECARBOXYLASE"/>
    <property type="match status" value="1"/>
</dbReference>
<keyword evidence="7" id="KW-1185">Reference proteome</keyword>
<dbReference type="Pfam" id="PF00278">
    <property type="entry name" value="Orn_DAP_Arg_deC"/>
    <property type="match status" value="1"/>
</dbReference>
<dbReference type="PANTHER" id="PTHR43727">
    <property type="entry name" value="DIAMINOPIMELATE DECARBOXYLASE"/>
    <property type="match status" value="1"/>
</dbReference>
<dbReference type="InterPro" id="IPR029066">
    <property type="entry name" value="PLP-binding_barrel"/>
</dbReference>
<dbReference type="InterPro" id="IPR009006">
    <property type="entry name" value="Ala_racemase/Decarboxylase_C"/>
</dbReference>
<dbReference type="GO" id="GO:0008836">
    <property type="term" value="F:diaminopimelate decarboxylase activity"/>
    <property type="evidence" value="ECO:0007669"/>
    <property type="project" value="TreeGrafter"/>
</dbReference>
<protein>
    <recommendedName>
        <fullName evidence="8">Diaminopimelate decarboxylase</fullName>
    </recommendedName>
</protein>
<evidence type="ECO:0000259" key="4">
    <source>
        <dbReference type="Pfam" id="PF00278"/>
    </source>
</evidence>
<gene>
    <name evidence="6" type="ORF">P43SY_008915</name>
</gene>
<feature type="domain" description="Orn/DAP/Arg decarboxylase 2 C-terminal" evidence="4">
    <location>
        <begin position="1093"/>
        <end position="1201"/>
    </location>
</feature>
<dbReference type="EMBL" id="JAKCXM010000177">
    <property type="protein sequence ID" value="KAJ0399596.1"/>
    <property type="molecule type" value="Genomic_DNA"/>
</dbReference>
<evidence type="ECO:0008006" key="8">
    <source>
        <dbReference type="Google" id="ProtNLM"/>
    </source>
</evidence>
<dbReference type="InterPro" id="IPR022644">
    <property type="entry name" value="De-COase2_N"/>
</dbReference>
<sequence length="1248" mass="137953">MNRLPVVASHISRAPPRKAEPADRDSAATKSDGTARKPSPLPSPKTTASLDNVDLAMEAAVHKEDPDATPEHVVTSQGRRRSLVEQVEALHPELLPLLKPSAEQQQSAWQLESITDAVKLSYSLQDRLLCLPELNRNSPCYSARSIVLLYTKLKYLETFPPDAIAAYAAVGQQEYEEVCLLHQLKNVASNAELYSRLAGLLHIPTHGDSWNEITRFVACALPFAEQTESLLIRGSDERSVLCPITKTNKYNGSTIPFQCDIARASCTCSSVTLEQFTRCERVRQELLLNSFSINPNARTSTDFFDAKMKGVRDRVAQCLGLSRLVQTDQMRVLLTPSGTDAELLATSAALARLFSGLGIAAGQRRVTSIISAQGEIGRGSSSASGGKHFSELTPSGEAAVPGQPLRRYPTELVDVIELPGRTEEGAIASTDDVVCETVARLLDDEDNLNVVLLHVVMGSKTGYSCPSLEVVDMLSAKYPNRLLVVIDACQMRLDRELFFDFATKGYMTLVTGSKFFGGAPFCGAVLMPMRCIYEMETAAVEEYAELCHPLGLEDYFSKYDMPQSMKHVRHRLSSSFMNVGLLLRWESALANMEPYYRIPASSIDEICRTYIFCAKAHLRSHWSSLVELLQDPVVLPAASPRPMDTIVSFKVWDASHEGHLDAKQLRDLHMLLSKDLSKVLPDDVHAAKRCLLGQPVQLGTQAGAVLRIALGADMVNMIYYRGQREGGIRRVVEELVQDDDAIMHKIQLILQHWERLRQQYIEERVVMKPVELPKPLSDWNFAVKKTQISRVVRKLCVDAVLGDSAARRQQRLSPLAEDPVKLALVYDLDAIDMAFQALLTSFPSHFDHRFAMKSCPLAFFVKRAIENDVGLECASIVEVQHALRLGCPPHKIVFDSPCKTRRDIAFAINAGVEVNADNFDELQIIREHAEELLQSNFPECTPRFAGDLPRIGLRVNPLLGAGTNECLSVSTVHSKFGVPLTMANRRRIVEFFRENPWMSGLHCHVGSQGCSLDMLAKGAAIICDLANEIDTAAGISRVKVVNIGGGLPSNYDSDDVTPTFAEYVEALRKGAPQLFERSGRTILTEFGRSVSSKTGWVISEVEYVKRHEVDGLILAADGTPDLLEQTAIIHAGSDLFLRTCYRPDLFPHRLSVYDASGMTSNAAPCIQNVAGPLCFGGDMIARRVELPRIERGGFVVIHDAGSNTMSLFSRHCSRPAPPVYGYRVMDGELSMELLKPAETAEDVMRFWG</sequence>
<dbReference type="AlphaFoldDB" id="A0AAD5M066"/>
<accession>A0AAD5M066</accession>
<dbReference type="Proteomes" id="UP001209570">
    <property type="component" value="Unassembled WGS sequence"/>
</dbReference>
<name>A0AAD5M066_PYTIN</name>
<proteinExistence type="predicted"/>
<evidence type="ECO:0000256" key="3">
    <source>
        <dbReference type="SAM" id="MobiDB-lite"/>
    </source>
</evidence>